<evidence type="ECO:0000256" key="1">
    <source>
        <dbReference type="SAM" id="MobiDB-lite"/>
    </source>
</evidence>
<proteinExistence type="predicted"/>
<feature type="region of interest" description="Disordered" evidence="1">
    <location>
        <begin position="139"/>
        <end position="163"/>
    </location>
</feature>
<accession>A0ABP1R428</accession>
<sequence>MAARPAFTNADPGLEDLPPEIILFLNTQLTNRLNAAAVVVPHTRLAFAYDAIKARDARNKISTWLPPLYGYNIEKGPQLQASGYRGRTDSRGQGRGTGFRPRLPSSFPQGQGHNNNNNFRSNNQQAQVNQSFGNYQPRFQSQQQMPTPQTSNIHMGILNSKIK</sequence>
<feature type="compositionally biased region" description="Low complexity" evidence="1">
    <location>
        <begin position="109"/>
        <end position="121"/>
    </location>
</feature>
<evidence type="ECO:0000313" key="2">
    <source>
        <dbReference type="EMBL" id="CAL8119142.1"/>
    </source>
</evidence>
<evidence type="ECO:0000313" key="3">
    <source>
        <dbReference type="Proteomes" id="UP001642540"/>
    </source>
</evidence>
<name>A0ABP1R428_9HEXA</name>
<comment type="caution">
    <text evidence="2">The sequence shown here is derived from an EMBL/GenBank/DDBJ whole genome shotgun (WGS) entry which is preliminary data.</text>
</comment>
<organism evidence="2 3">
    <name type="scientific">Orchesella dallaii</name>
    <dbReference type="NCBI Taxonomy" id="48710"/>
    <lineage>
        <taxon>Eukaryota</taxon>
        <taxon>Metazoa</taxon>
        <taxon>Ecdysozoa</taxon>
        <taxon>Arthropoda</taxon>
        <taxon>Hexapoda</taxon>
        <taxon>Collembola</taxon>
        <taxon>Entomobryomorpha</taxon>
        <taxon>Entomobryoidea</taxon>
        <taxon>Orchesellidae</taxon>
        <taxon>Orchesellinae</taxon>
        <taxon>Orchesella</taxon>
    </lineage>
</organism>
<feature type="compositionally biased region" description="Low complexity" evidence="1">
    <location>
        <begin position="140"/>
        <end position="151"/>
    </location>
</feature>
<gene>
    <name evidence="2" type="ORF">ODALV1_LOCUS18412</name>
</gene>
<feature type="region of interest" description="Disordered" evidence="1">
    <location>
        <begin position="79"/>
        <end position="121"/>
    </location>
</feature>
<reference evidence="2 3" key="1">
    <citation type="submission" date="2024-08" db="EMBL/GenBank/DDBJ databases">
        <authorList>
            <person name="Cucini C."/>
            <person name="Frati F."/>
        </authorList>
    </citation>
    <scope>NUCLEOTIDE SEQUENCE [LARGE SCALE GENOMIC DNA]</scope>
</reference>
<dbReference type="EMBL" id="CAXLJM020000058">
    <property type="protein sequence ID" value="CAL8119142.1"/>
    <property type="molecule type" value="Genomic_DNA"/>
</dbReference>
<dbReference type="Proteomes" id="UP001642540">
    <property type="component" value="Unassembled WGS sequence"/>
</dbReference>
<keyword evidence="3" id="KW-1185">Reference proteome</keyword>
<protein>
    <submittedName>
        <fullName evidence="2">Uncharacterized protein</fullName>
    </submittedName>
</protein>